<evidence type="ECO:0000313" key="1">
    <source>
        <dbReference type="EnsemblPlants" id="PGSC0003DMT400095018"/>
    </source>
</evidence>
<name>M1DVE1_SOLTU</name>
<protein>
    <submittedName>
        <fullName evidence="1">Uncharacterized protein</fullName>
    </submittedName>
</protein>
<evidence type="ECO:0000313" key="2">
    <source>
        <dbReference type="Proteomes" id="UP000011115"/>
    </source>
</evidence>
<reference evidence="1" key="2">
    <citation type="submission" date="2015-06" db="UniProtKB">
        <authorList>
            <consortium name="EnsemblPlants"/>
        </authorList>
    </citation>
    <scope>IDENTIFICATION</scope>
    <source>
        <strain evidence="1">DM1-3 516 R44</strain>
    </source>
</reference>
<dbReference type="PaxDb" id="4113-PGSC0003DMT400095018"/>
<sequence>MLTVRGRYSQSEAYVLRFESIAYGSGVRVIKCLKYTSSNSRCKRPLSSIKPNKELGLNPQRASCLAEWSGDPSIVLFHRHFALAFDISGPVTLGDPICCRRTDRRSADYPFLSPTWFFPRAGLLELCEI</sequence>
<dbReference type="Proteomes" id="UP000011115">
    <property type="component" value="Unassembled WGS sequence"/>
</dbReference>
<accession>M1DVE1</accession>
<dbReference type="HOGENOM" id="CLU_154901_0_0_1"/>
<proteinExistence type="predicted"/>
<dbReference type="AlphaFoldDB" id="M1DVE1"/>
<dbReference type="EnsemblPlants" id="PGSC0003DMT400095018">
    <property type="protein sequence ID" value="PGSC0003DMT400095018"/>
    <property type="gene ID" value="PGSC0003DMG400044589"/>
</dbReference>
<keyword evidence="2" id="KW-1185">Reference proteome</keyword>
<dbReference type="Gramene" id="PGSC0003DMT400095018">
    <property type="protein sequence ID" value="PGSC0003DMT400095018"/>
    <property type="gene ID" value="PGSC0003DMG400044589"/>
</dbReference>
<organism evidence="1 2">
    <name type="scientific">Solanum tuberosum</name>
    <name type="common">Potato</name>
    <dbReference type="NCBI Taxonomy" id="4113"/>
    <lineage>
        <taxon>Eukaryota</taxon>
        <taxon>Viridiplantae</taxon>
        <taxon>Streptophyta</taxon>
        <taxon>Embryophyta</taxon>
        <taxon>Tracheophyta</taxon>
        <taxon>Spermatophyta</taxon>
        <taxon>Magnoliopsida</taxon>
        <taxon>eudicotyledons</taxon>
        <taxon>Gunneridae</taxon>
        <taxon>Pentapetalae</taxon>
        <taxon>asterids</taxon>
        <taxon>lamiids</taxon>
        <taxon>Solanales</taxon>
        <taxon>Solanaceae</taxon>
        <taxon>Solanoideae</taxon>
        <taxon>Solaneae</taxon>
        <taxon>Solanum</taxon>
    </lineage>
</organism>
<dbReference type="InParanoid" id="M1DVE1"/>
<reference evidence="2" key="1">
    <citation type="journal article" date="2011" name="Nature">
        <title>Genome sequence and analysis of the tuber crop potato.</title>
        <authorList>
            <consortium name="The Potato Genome Sequencing Consortium"/>
        </authorList>
    </citation>
    <scope>NUCLEOTIDE SEQUENCE [LARGE SCALE GENOMIC DNA]</scope>
    <source>
        <strain evidence="2">cv. DM1-3 516 R44</strain>
    </source>
</reference>